<geneLocation type="mitochondrion" evidence="3"/>
<keyword evidence="3" id="KW-0496">Mitochondrion</keyword>
<feature type="region of interest" description="Disordered" evidence="1">
    <location>
        <begin position="1"/>
        <end position="21"/>
    </location>
</feature>
<reference evidence="3 5" key="2">
    <citation type="submission" date="2018-03" db="EMBL/GenBank/DDBJ databases">
        <authorList>
            <person name="Fogelqvist J."/>
        </authorList>
    </citation>
    <scope>NUCLEOTIDE SEQUENCE [LARGE SCALE GENOMIC DNA]</scope>
</reference>
<dbReference type="Proteomes" id="UP000039324">
    <property type="component" value="Unassembled WGS sequence"/>
</dbReference>
<name>A0A0G4J2J9_PLABS</name>
<gene>
    <name evidence="2" type="ORF">PBRA_008664</name>
    <name evidence="3" type="ORF">PLBR_LOCUS5745</name>
</gene>
<accession>A0A0G4J2J9</accession>
<dbReference type="AlphaFoldDB" id="A0A0G4J2J9"/>
<evidence type="ECO:0000313" key="2">
    <source>
        <dbReference type="EMBL" id="CEP01722.1"/>
    </source>
</evidence>
<protein>
    <submittedName>
        <fullName evidence="2">Uncharacterized protein</fullName>
    </submittedName>
</protein>
<dbReference type="Proteomes" id="UP000290189">
    <property type="component" value="Unassembled WGS sequence"/>
</dbReference>
<reference evidence="2 4" key="1">
    <citation type="submission" date="2015-02" db="EMBL/GenBank/DDBJ databases">
        <authorList>
            <person name="Chooi Y.-H."/>
        </authorList>
    </citation>
    <scope>NUCLEOTIDE SEQUENCE [LARGE SCALE GENOMIC DNA]</scope>
    <source>
        <strain evidence="2">E3</strain>
    </source>
</reference>
<evidence type="ECO:0000256" key="1">
    <source>
        <dbReference type="SAM" id="MobiDB-lite"/>
    </source>
</evidence>
<dbReference type="InterPro" id="IPR011011">
    <property type="entry name" value="Znf_FYVE_PHD"/>
</dbReference>
<evidence type="ECO:0000313" key="5">
    <source>
        <dbReference type="Proteomes" id="UP000290189"/>
    </source>
</evidence>
<dbReference type="EMBL" id="OVEO01000010">
    <property type="protein sequence ID" value="SPQ98530.1"/>
    <property type="molecule type" value="Genomic_DNA"/>
</dbReference>
<organism evidence="2 4">
    <name type="scientific">Plasmodiophora brassicae</name>
    <name type="common">Clubroot disease agent</name>
    <dbReference type="NCBI Taxonomy" id="37360"/>
    <lineage>
        <taxon>Eukaryota</taxon>
        <taxon>Sar</taxon>
        <taxon>Rhizaria</taxon>
        <taxon>Endomyxa</taxon>
        <taxon>Phytomyxea</taxon>
        <taxon>Plasmodiophorida</taxon>
        <taxon>Plasmodiophoridae</taxon>
        <taxon>Plasmodiophora</taxon>
    </lineage>
</organism>
<dbReference type="EMBL" id="CDSF01000116">
    <property type="protein sequence ID" value="CEP01722.1"/>
    <property type="molecule type" value="Genomic_DNA"/>
</dbReference>
<feature type="compositionally biased region" description="Polar residues" evidence="1">
    <location>
        <begin position="1"/>
        <end position="13"/>
    </location>
</feature>
<dbReference type="SUPFAM" id="SSF57903">
    <property type="entry name" value="FYVE/PHD zinc finger"/>
    <property type="match status" value="1"/>
</dbReference>
<evidence type="ECO:0000313" key="4">
    <source>
        <dbReference type="Proteomes" id="UP000039324"/>
    </source>
</evidence>
<evidence type="ECO:0000313" key="3">
    <source>
        <dbReference type="EMBL" id="SPQ98530.1"/>
    </source>
</evidence>
<keyword evidence="4" id="KW-1185">Reference proteome</keyword>
<sequence length="295" mass="32830">MGNTVGVVGSSTPTPAPADDAGVACRRATCTDLTSAFLEARRQRYRQDTFDSSQRLQLLKQLIMSPVSSPAHDPFVRAFNSMTEASMRAPAAMGRSCTTCGRAYTSARGDGAPKLCPACGQDKCQSCVSFPIGDVAAVCDLPSSIQNHLFCSDCARMINAWQFEKRLRLDPTRTRIIILYDRLSSASDHLMQFLPQLQGLILTMEAAPSLDPATQNEFRTSIDRITSEAVQRLVEFESLWLEVKSTDWTTFASTGTPPSKLWPVFGRNLEAWARRTVSRFRSELKRVRLMQQRLH</sequence>
<proteinExistence type="predicted"/>